<dbReference type="PROSITE" id="PS01124">
    <property type="entry name" value="HTH_ARAC_FAMILY_2"/>
    <property type="match status" value="1"/>
</dbReference>
<keyword evidence="3" id="KW-0804">Transcription</keyword>
<dbReference type="Gene3D" id="1.10.10.60">
    <property type="entry name" value="Homeodomain-like"/>
    <property type="match status" value="2"/>
</dbReference>
<evidence type="ECO:0000256" key="1">
    <source>
        <dbReference type="ARBA" id="ARBA00023015"/>
    </source>
</evidence>
<sequence length="231" mass="26045">MAMHEHEGHQLSIVLSGALAESSSGVQQQVYTPSLCTKPAEFGHANQYGKQGTLIFALNFSKQAFDEYAEGVALDWHWQPLTSKPLLQMIKQSVKGVMINNDSFQQQFLWDLLAIRQGSTVTTERQKVAWLLKAKQSIECSPDNLNLTQLAVELGVHPVYFSRSFHKHFGCTPSLYQQRCKVSRAMQLLSKNKMLVEVANDSGFSDQSHLTRLFKQEIGFTPRQLKQFIAG</sequence>
<comment type="caution">
    <text evidence="5">The sequence shown here is derived from an EMBL/GenBank/DDBJ whole genome shotgun (WGS) entry which is preliminary data.</text>
</comment>
<dbReference type="SMART" id="SM00342">
    <property type="entry name" value="HTH_ARAC"/>
    <property type="match status" value="1"/>
</dbReference>
<dbReference type="InterPro" id="IPR050204">
    <property type="entry name" value="AraC_XylS_family_regulators"/>
</dbReference>
<evidence type="ECO:0000313" key="6">
    <source>
        <dbReference type="Proteomes" id="UP000076503"/>
    </source>
</evidence>
<evidence type="ECO:0000313" key="5">
    <source>
        <dbReference type="EMBL" id="KZN49439.1"/>
    </source>
</evidence>
<dbReference type="EMBL" id="AUXZ01000081">
    <property type="protein sequence ID" value="KZN49439.1"/>
    <property type="molecule type" value="Genomic_DNA"/>
</dbReference>
<feature type="domain" description="HTH araC/xylS-type" evidence="4">
    <location>
        <begin position="126"/>
        <end position="228"/>
    </location>
</feature>
<dbReference type="AlphaFoldDB" id="A0A161Y3D7"/>
<accession>A0A161Y3D7</accession>
<evidence type="ECO:0000256" key="2">
    <source>
        <dbReference type="ARBA" id="ARBA00023125"/>
    </source>
</evidence>
<dbReference type="Proteomes" id="UP000076503">
    <property type="component" value="Unassembled WGS sequence"/>
</dbReference>
<dbReference type="PATRIC" id="fig|1365251.3.peg.3176"/>
<keyword evidence="2" id="KW-0238">DNA-binding</keyword>
<gene>
    <name evidence="5" type="ORF">N476_19325</name>
</gene>
<dbReference type="Pfam" id="PF12833">
    <property type="entry name" value="HTH_18"/>
    <property type="match status" value="1"/>
</dbReference>
<dbReference type="InterPro" id="IPR018060">
    <property type="entry name" value="HTH_AraC"/>
</dbReference>
<evidence type="ECO:0000259" key="4">
    <source>
        <dbReference type="PROSITE" id="PS01124"/>
    </source>
</evidence>
<name>A0A161Y3D7_9GAMM</name>
<evidence type="ECO:0000256" key="3">
    <source>
        <dbReference type="ARBA" id="ARBA00023163"/>
    </source>
</evidence>
<keyword evidence="1" id="KW-0805">Transcription regulation</keyword>
<dbReference type="SUPFAM" id="SSF46689">
    <property type="entry name" value="Homeodomain-like"/>
    <property type="match status" value="2"/>
</dbReference>
<dbReference type="GO" id="GO:0003700">
    <property type="term" value="F:DNA-binding transcription factor activity"/>
    <property type="evidence" value="ECO:0007669"/>
    <property type="project" value="InterPro"/>
</dbReference>
<dbReference type="PROSITE" id="PS00041">
    <property type="entry name" value="HTH_ARAC_FAMILY_1"/>
    <property type="match status" value="1"/>
</dbReference>
<dbReference type="GO" id="GO:0043565">
    <property type="term" value="F:sequence-specific DNA binding"/>
    <property type="evidence" value="ECO:0007669"/>
    <property type="project" value="InterPro"/>
</dbReference>
<protein>
    <recommendedName>
        <fullName evidence="4">HTH araC/xylS-type domain-containing protein</fullName>
    </recommendedName>
</protein>
<proteinExistence type="predicted"/>
<dbReference type="InterPro" id="IPR009057">
    <property type="entry name" value="Homeodomain-like_sf"/>
</dbReference>
<dbReference type="PANTHER" id="PTHR46796">
    <property type="entry name" value="HTH-TYPE TRANSCRIPTIONAL ACTIVATOR RHAS-RELATED"/>
    <property type="match status" value="1"/>
</dbReference>
<reference evidence="5 6" key="1">
    <citation type="submission" date="2013-07" db="EMBL/GenBank/DDBJ databases">
        <title>Comparative Genomic and Metabolomic Analysis of Twelve Strains of Pseudoalteromonas luteoviolacea.</title>
        <authorList>
            <person name="Vynne N.G."/>
            <person name="Mansson M."/>
            <person name="Gram L."/>
        </authorList>
    </citation>
    <scope>NUCLEOTIDE SEQUENCE [LARGE SCALE GENOMIC DNA]</scope>
    <source>
        <strain evidence="5 6">H33</strain>
    </source>
</reference>
<dbReference type="InterPro" id="IPR018062">
    <property type="entry name" value="HTH_AraC-typ_CS"/>
</dbReference>
<organism evidence="5 6">
    <name type="scientific">Pseudoalteromonas luteoviolacea H33</name>
    <dbReference type="NCBI Taxonomy" id="1365251"/>
    <lineage>
        <taxon>Bacteria</taxon>
        <taxon>Pseudomonadati</taxon>
        <taxon>Pseudomonadota</taxon>
        <taxon>Gammaproteobacteria</taxon>
        <taxon>Alteromonadales</taxon>
        <taxon>Pseudoalteromonadaceae</taxon>
        <taxon>Pseudoalteromonas</taxon>
    </lineage>
</organism>